<protein>
    <submittedName>
        <fullName evidence="3">F-box family protein</fullName>
    </submittedName>
</protein>
<gene>
    <name evidence="3" type="ORF">LUZ62_035280</name>
</gene>
<keyword evidence="4" id="KW-1185">Reference proteome</keyword>
<dbReference type="InterPro" id="IPR055411">
    <property type="entry name" value="LRR_FXL15/At3g58940/PEG3-like"/>
</dbReference>
<evidence type="ECO:0000313" key="4">
    <source>
        <dbReference type="Proteomes" id="UP001140206"/>
    </source>
</evidence>
<dbReference type="InterPro" id="IPR032675">
    <property type="entry name" value="LRR_dom_sf"/>
</dbReference>
<dbReference type="Pfam" id="PF24758">
    <property type="entry name" value="LRR_At5g56370"/>
    <property type="match status" value="1"/>
</dbReference>
<name>A0AAV8ETJ0_9POAL</name>
<feature type="domain" description="F-box" evidence="1">
    <location>
        <begin position="20"/>
        <end position="57"/>
    </location>
</feature>
<dbReference type="Gene3D" id="3.80.10.10">
    <property type="entry name" value="Ribonuclease Inhibitor"/>
    <property type="match status" value="1"/>
</dbReference>
<evidence type="ECO:0000313" key="3">
    <source>
        <dbReference type="EMBL" id="KAJ4784034.1"/>
    </source>
</evidence>
<feature type="domain" description="F-box/LRR-repeat protein 15/At3g58940/PEG3-like LRR" evidence="2">
    <location>
        <begin position="103"/>
        <end position="212"/>
    </location>
</feature>
<dbReference type="InterPro" id="IPR001810">
    <property type="entry name" value="F-box_dom"/>
</dbReference>
<evidence type="ECO:0000259" key="2">
    <source>
        <dbReference type="Pfam" id="PF24758"/>
    </source>
</evidence>
<dbReference type="EMBL" id="JAMFTS010000002">
    <property type="protein sequence ID" value="KAJ4784034.1"/>
    <property type="molecule type" value="Genomic_DNA"/>
</dbReference>
<proteinExistence type="predicted"/>
<dbReference type="PANTHER" id="PTHR31639">
    <property type="entry name" value="F-BOX PROTEIN-LIKE"/>
    <property type="match status" value="1"/>
</dbReference>
<comment type="caution">
    <text evidence="3">The sequence shown here is derived from an EMBL/GenBank/DDBJ whole genome shotgun (WGS) entry which is preliminary data.</text>
</comment>
<evidence type="ECO:0000259" key="1">
    <source>
        <dbReference type="Pfam" id="PF00646"/>
    </source>
</evidence>
<reference evidence="3" key="1">
    <citation type="submission" date="2022-08" db="EMBL/GenBank/DDBJ databases">
        <authorList>
            <person name="Marques A."/>
        </authorList>
    </citation>
    <scope>NUCLEOTIDE SEQUENCE</scope>
    <source>
        <strain evidence="3">RhyPub2mFocal</strain>
        <tissue evidence="3">Leaves</tissue>
    </source>
</reference>
<organism evidence="3 4">
    <name type="scientific">Rhynchospora pubera</name>
    <dbReference type="NCBI Taxonomy" id="906938"/>
    <lineage>
        <taxon>Eukaryota</taxon>
        <taxon>Viridiplantae</taxon>
        <taxon>Streptophyta</taxon>
        <taxon>Embryophyta</taxon>
        <taxon>Tracheophyta</taxon>
        <taxon>Spermatophyta</taxon>
        <taxon>Magnoliopsida</taxon>
        <taxon>Liliopsida</taxon>
        <taxon>Poales</taxon>
        <taxon>Cyperaceae</taxon>
        <taxon>Cyperoideae</taxon>
        <taxon>Rhynchosporeae</taxon>
        <taxon>Rhynchospora</taxon>
    </lineage>
</organism>
<dbReference type="AlphaFoldDB" id="A0AAV8ETJ0"/>
<dbReference type="Pfam" id="PF00646">
    <property type="entry name" value="F-box"/>
    <property type="match status" value="1"/>
</dbReference>
<dbReference type="SUPFAM" id="SSF52047">
    <property type="entry name" value="RNI-like"/>
    <property type="match status" value="1"/>
</dbReference>
<dbReference type="InterPro" id="IPR036047">
    <property type="entry name" value="F-box-like_dom_sf"/>
</dbReference>
<dbReference type="SUPFAM" id="SSF81383">
    <property type="entry name" value="F-box domain"/>
    <property type="match status" value="1"/>
</dbReference>
<sequence>MTPEHKRRALNSDTEEADMLSSLPGEVKDKILTLLPVKEAGRTGILSRQWRYTWSSIPELTIRDGSYCGLFTKLVDGILFLHQGPVYKFDLHTKNFHDSEPYDRWLLHLSRNGIRELILQLRFNYKIPSSLFSCQALTCLHLSNCTIKLPHDFEGFKLLRTVMLEKSAVSGNELEKMVSGSPLLESLFLWDFKECLILNIDAPNLKNLVVLGKFIDIQLWTPGLLNLWVELKVKPVGNHHRRGKLAQALGHIPAIEKLEMHKHFVAHLAYGPLLEKFPVKFDHLKEICFSIDLADLEAAALALSLFQNSPKLKILDIRVCFFFFIFPFTRNNLLKFGT</sequence>
<accession>A0AAV8ETJ0</accession>
<dbReference type="PANTHER" id="PTHR31639:SF285">
    <property type="entry name" value="OS01G0730200 PROTEIN"/>
    <property type="match status" value="1"/>
</dbReference>
<dbReference type="Proteomes" id="UP001140206">
    <property type="component" value="Chromosome 2"/>
</dbReference>